<protein>
    <submittedName>
        <fullName evidence="1">Peroxiredoxin OsmC</fullName>
        <ecNumber evidence="1">1.11.1.15</ecNumber>
    </submittedName>
</protein>
<keyword evidence="2" id="KW-1185">Reference proteome</keyword>
<dbReference type="AlphaFoldDB" id="A0A2N9JM24"/>
<dbReference type="Proteomes" id="UP000238164">
    <property type="component" value="Chromosome 1"/>
</dbReference>
<dbReference type="PANTHER" id="PTHR42830:SF1">
    <property type="entry name" value="OSMOTICALLY INDUCIBLE FAMILY PROTEIN"/>
    <property type="match status" value="1"/>
</dbReference>
<dbReference type="InterPro" id="IPR003718">
    <property type="entry name" value="OsmC/Ohr_fam"/>
</dbReference>
<gene>
    <name evidence="1" type="primary">osmC</name>
    <name evidence="1" type="ORF">MPLG2_3602</name>
</gene>
<dbReference type="OrthoDB" id="9807532at2"/>
<dbReference type="InterPro" id="IPR052707">
    <property type="entry name" value="OsmC_Ohr_Peroxiredoxin"/>
</dbReference>
<accession>A0A2N9JM24</accession>
<evidence type="ECO:0000313" key="1">
    <source>
        <dbReference type="EMBL" id="SPD88632.1"/>
    </source>
</evidence>
<evidence type="ECO:0000313" key="2">
    <source>
        <dbReference type="Proteomes" id="UP000238164"/>
    </source>
</evidence>
<dbReference type="SUPFAM" id="SSF82784">
    <property type="entry name" value="OsmC-like"/>
    <property type="match status" value="1"/>
</dbReference>
<reference evidence="1 2" key="1">
    <citation type="submission" date="2018-02" db="EMBL/GenBank/DDBJ databases">
        <authorList>
            <person name="Cohen D.B."/>
            <person name="Kent A.D."/>
        </authorList>
    </citation>
    <scope>NUCLEOTIDE SEQUENCE [LARGE SCALE GENOMIC DNA]</scope>
    <source>
        <strain evidence="1">1</strain>
    </source>
</reference>
<dbReference type="EC" id="1.11.1.15" evidence="1"/>
<organism evidence="1 2">
    <name type="scientific">Micropruina glycogenica</name>
    <dbReference type="NCBI Taxonomy" id="75385"/>
    <lineage>
        <taxon>Bacteria</taxon>
        <taxon>Bacillati</taxon>
        <taxon>Actinomycetota</taxon>
        <taxon>Actinomycetes</taxon>
        <taxon>Propionibacteriales</taxon>
        <taxon>Nocardioidaceae</taxon>
        <taxon>Micropruina</taxon>
    </lineage>
</organism>
<dbReference type="InterPro" id="IPR019904">
    <property type="entry name" value="Peroxiredoxin_OsmC"/>
</dbReference>
<dbReference type="GO" id="GO:0006979">
    <property type="term" value="P:response to oxidative stress"/>
    <property type="evidence" value="ECO:0007669"/>
    <property type="project" value="InterPro"/>
</dbReference>
<dbReference type="EMBL" id="LT985188">
    <property type="protein sequence ID" value="SPD88632.1"/>
    <property type="molecule type" value="Genomic_DNA"/>
</dbReference>
<proteinExistence type="predicted"/>
<dbReference type="Gene3D" id="3.30.300.20">
    <property type="match status" value="1"/>
</dbReference>
<dbReference type="NCBIfam" id="TIGR03562">
    <property type="entry name" value="osmo_induc_OsmC"/>
    <property type="match status" value="1"/>
</dbReference>
<dbReference type="RefSeq" id="WP_105187096.1">
    <property type="nucleotide sequence ID" value="NZ_BAAAGO010000009.1"/>
</dbReference>
<dbReference type="KEGG" id="mgg:MPLG2_3602"/>
<dbReference type="Pfam" id="PF02566">
    <property type="entry name" value="OsmC"/>
    <property type="match status" value="1"/>
</dbReference>
<dbReference type="PANTHER" id="PTHR42830">
    <property type="entry name" value="OSMOTICALLY INDUCIBLE FAMILY PROTEIN"/>
    <property type="match status" value="1"/>
</dbReference>
<dbReference type="InterPro" id="IPR015946">
    <property type="entry name" value="KH_dom-like_a/b"/>
</dbReference>
<name>A0A2N9JM24_9ACTN</name>
<dbReference type="GO" id="GO:0004601">
    <property type="term" value="F:peroxidase activity"/>
    <property type="evidence" value="ECO:0007669"/>
    <property type="project" value="UniProtKB-KW"/>
</dbReference>
<dbReference type="InterPro" id="IPR036102">
    <property type="entry name" value="OsmC/Ohrsf"/>
</dbReference>
<keyword evidence="1" id="KW-0560">Oxidoreductase</keyword>
<sequence length="142" mass="14322">MATHSKAHAHWEGTLMDGAGNVELVTSEVGQFPLTWAKRAEASAGGTNPEELIAAAHASCYSMALSHALAGNGTPATSIDTVAVVGFQPGVGITGSDLTVKAKVPGLTEDEFKTFAEGAKAGCPVSAALAAIPITLTTEFVA</sequence>
<keyword evidence="1" id="KW-0575">Peroxidase</keyword>